<keyword evidence="22" id="KW-1185">Reference proteome</keyword>
<dbReference type="EMBL" id="AWGJ01000012">
    <property type="protein sequence ID" value="ODN73734.1"/>
    <property type="molecule type" value="Genomic_DNA"/>
</dbReference>
<evidence type="ECO:0000256" key="11">
    <source>
        <dbReference type="ARBA" id="ARBA00023136"/>
    </source>
</evidence>
<evidence type="ECO:0000256" key="17">
    <source>
        <dbReference type="ARBA" id="ARBA00073438"/>
    </source>
</evidence>
<dbReference type="Pfam" id="PF00755">
    <property type="entry name" value="Carn_acyltransf"/>
    <property type="match status" value="1"/>
</dbReference>
<dbReference type="SUPFAM" id="SSF52777">
    <property type="entry name" value="CoA-dependent acyltransferases"/>
    <property type="match status" value="2"/>
</dbReference>
<keyword evidence="8" id="KW-0809">Transit peptide</keyword>
<organism evidence="21 22">
    <name type="scientific">Cryptococcus amylolentus CBS 6039</name>
    <dbReference type="NCBI Taxonomy" id="1295533"/>
    <lineage>
        <taxon>Eukaryota</taxon>
        <taxon>Fungi</taxon>
        <taxon>Dikarya</taxon>
        <taxon>Basidiomycota</taxon>
        <taxon>Agaricomycotina</taxon>
        <taxon>Tremellomycetes</taxon>
        <taxon>Tremellales</taxon>
        <taxon>Cryptococcaceae</taxon>
        <taxon>Cryptococcus</taxon>
    </lineage>
</organism>
<feature type="active site" description="Proton acceptor" evidence="18">
    <location>
        <position position="344"/>
    </location>
</feature>
<reference evidence="21 22" key="1">
    <citation type="submission" date="2016-06" db="EMBL/GenBank/DDBJ databases">
        <title>Evolution of pathogenesis and genome organization in the Tremellales.</title>
        <authorList>
            <person name="Cuomo C."/>
            <person name="Litvintseva A."/>
            <person name="Heitman J."/>
            <person name="Chen Y."/>
            <person name="Sun S."/>
            <person name="Springer D."/>
            <person name="Dromer F."/>
            <person name="Young S."/>
            <person name="Zeng Q."/>
            <person name="Chapman S."/>
            <person name="Gujja S."/>
            <person name="Saif S."/>
            <person name="Birren B."/>
        </authorList>
    </citation>
    <scope>NUCLEOTIDE SEQUENCE [LARGE SCALE GENOMIC DNA]</scope>
    <source>
        <strain evidence="21 22">CBS 6039</strain>
    </source>
</reference>
<dbReference type="GO" id="GO:0009437">
    <property type="term" value="P:carnitine metabolic process"/>
    <property type="evidence" value="ECO:0007669"/>
    <property type="project" value="TreeGrafter"/>
</dbReference>
<dbReference type="PROSITE" id="PS00439">
    <property type="entry name" value="ACYLTRANSF_C_1"/>
    <property type="match status" value="1"/>
</dbReference>
<evidence type="ECO:0000256" key="1">
    <source>
        <dbReference type="ARBA" id="ARBA00004275"/>
    </source>
</evidence>
<evidence type="ECO:0000256" key="19">
    <source>
        <dbReference type="SAM" id="MobiDB-lite"/>
    </source>
</evidence>
<dbReference type="InterPro" id="IPR039551">
    <property type="entry name" value="Cho/carn_acyl_trans"/>
</dbReference>
<keyword evidence="12" id="KW-0576">Peroxisome</keyword>
<name>A0A1E3HBP3_9TREE</name>
<evidence type="ECO:0000256" key="3">
    <source>
        <dbReference type="ARBA" id="ARBA00005232"/>
    </source>
</evidence>
<feature type="compositionally biased region" description="Polar residues" evidence="19">
    <location>
        <begin position="1"/>
        <end position="10"/>
    </location>
</feature>
<keyword evidence="10" id="KW-0496">Mitochondrion</keyword>
<dbReference type="FunFam" id="3.30.559.70:FF:000007">
    <property type="entry name" value="Carnitine O-acetyltransferase, mitochondrial"/>
    <property type="match status" value="1"/>
</dbReference>
<evidence type="ECO:0000256" key="5">
    <source>
        <dbReference type="ARBA" id="ARBA00022679"/>
    </source>
</evidence>
<evidence type="ECO:0000256" key="14">
    <source>
        <dbReference type="ARBA" id="ARBA00052702"/>
    </source>
</evidence>
<evidence type="ECO:0000256" key="15">
    <source>
        <dbReference type="ARBA" id="ARBA00053195"/>
    </source>
</evidence>
<dbReference type="InterPro" id="IPR023213">
    <property type="entry name" value="CAT-like_dom_sf"/>
</dbReference>
<sequence>MPPRTLSCTRSPRAMTLTRSFASSAPRKSAASQKPLYASQASIPHLPVPTLSSTLHKYIESLPPLLSPEELAKSEKAVNKFLHSDQAKKLQQGLERRAAEKESWLSEWWNEGAYMGYRGRIIPNVNYFYIHKRGLGQGKGQTERAAELIRATVEFKKLVDSEVLEPEKTKAGPLCSASYVNLFNSARQPTKPSDLPKSFGPDNHHIVVLRNNRYFKVDTKGRGKKELQEAFEKVIKIADQKEGSGLSILTADDRDLWTETRDHVISLSPANKKSIETIDSSILLLSLDSAPPASTAGDDARAWSLWAGGNDEFGGHQGKGFNRWFDKHEIIVDSAGESGFNGEHSMLDGTPTLRLNEFMLASLANQTVPLELPEGERNSAPIPEPEEVVFELDAKTKQIIEESKKGFSEEMARQNLSMVTFNGYGKNFIKTLKTSPDAYSQLTTHLAFYRLFNRSPTTYESCQTRKFLYGRTEVIRATSSEAQAWVKSMLDGKKSDGERRQLWDKAVGRHVQYAKWAADGQGVDRHLYGLKKLVKEGEEMPEIFTDPAYAKSSNWELSTSNLGSAFLDGWGYGEVVPEGYGVSYSVGDNDMKWGVTTMRKDVDAKKFGQALQDAAKEVGEMMKRSKKLPESK</sequence>
<evidence type="ECO:0000256" key="7">
    <source>
        <dbReference type="ARBA" id="ARBA00022832"/>
    </source>
</evidence>
<comment type="subcellular location">
    <subcellularLocation>
        <location evidence="2">Mitochondrion inner membrane</location>
        <topology evidence="2">Peripheral membrane protein</topology>
        <orientation evidence="2">Matrix side</orientation>
    </subcellularLocation>
    <subcellularLocation>
        <location evidence="1">Peroxisome</location>
    </subcellularLocation>
</comment>
<keyword evidence="7" id="KW-0276">Fatty acid metabolism</keyword>
<dbReference type="OrthoDB" id="240216at2759"/>
<keyword evidence="5" id="KW-0808">Transferase</keyword>
<dbReference type="GO" id="GO:0005743">
    <property type="term" value="C:mitochondrial inner membrane"/>
    <property type="evidence" value="ECO:0007669"/>
    <property type="project" value="UniProtKB-SubCell"/>
</dbReference>
<keyword evidence="9" id="KW-0443">Lipid metabolism</keyword>
<dbReference type="GO" id="GO:0005777">
    <property type="term" value="C:peroxisome"/>
    <property type="evidence" value="ECO:0007669"/>
    <property type="project" value="UniProtKB-SubCell"/>
</dbReference>
<evidence type="ECO:0000256" key="9">
    <source>
        <dbReference type="ARBA" id="ARBA00023098"/>
    </source>
</evidence>
<evidence type="ECO:0000256" key="6">
    <source>
        <dbReference type="ARBA" id="ARBA00022792"/>
    </source>
</evidence>
<keyword evidence="11" id="KW-0472">Membrane</keyword>
<feature type="region of interest" description="Disordered" evidence="19">
    <location>
        <begin position="1"/>
        <end position="36"/>
    </location>
</feature>
<evidence type="ECO:0000256" key="16">
    <source>
        <dbReference type="ARBA" id="ARBA00066910"/>
    </source>
</evidence>
<keyword evidence="6" id="KW-0999">Mitochondrion inner membrane</keyword>
<evidence type="ECO:0000256" key="4">
    <source>
        <dbReference type="ARBA" id="ARBA00022448"/>
    </source>
</evidence>
<comment type="caution">
    <text evidence="21">The sequence shown here is derived from an EMBL/GenBank/DDBJ whole genome shotgun (WGS) entry which is preliminary data.</text>
</comment>
<dbReference type="Proteomes" id="UP000094065">
    <property type="component" value="Unassembled WGS sequence"/>
</dbReference>
<keyword evidence="13" id="KW-0012">Acyltransferase</keyword>
<gene>
    <name evidence="21" type="ORF">L202_07274</name>
</gene>
<evidence type="ECO:0000259" key="20">
    <source>
        <dbReference type="Pfam" id="PF00755"/>
    </source>
</evidence>
<dbReference type="RefSeq" id="XP_018989596.1">
    <property type="nucleotide sequence ID" value="XM_019141953.1"/>
</dbReference>
<dbReference type="GO" id="GO:0004092">
    <property type="term" value="F:carnitine O-acetyltransferase activity"/>
    <property type="evidence" value="ECO:0007669"/>
    <property type="project" value="UniProtKB-EC"/>
</dbReference>
<evidence type="ECO:0000256" key="13">
    <source>
        <dbReference type="ARBA" id="ARBA00023315"/>
    </source>
</evidence>
<evidence type="ECO:0000256" key="18">
    <source>
        <dbReference type="PIRSR" id="PIRSR600542-1"/>
    </source>
</evidence>
<dbReference type="Gene3D" id="3.30.559.70">
    <property type="entry name" value="Choline/Carnitine o-acyltransferase, domain 2"/>
    <property type="match status" value="1"/>
</dbReference>
<dbReference type="GeneID" id="30158583"/>
<dbReference type="EC" id="2.3.1.7" evidence="16"/>
<evidence type="ECO:0000313" key="21">
    <source>
        <dbReference type="EMBL" id="ODN73734.1"/>
    </source>
</evidence>
<protein>
    <recommendedName>
        <fullName evidence="17">Carnitine O-acetyltransferase, mitochondrial</fullName>
        <ecNumber evidence="16">2.3.1.7</ecNumber>
    </recommendedName>
</protein>
<dbReference type="Gene3D" id="3.30.559.10">
    <property type="entry name" value="Chloramphenicol acetyltransferase-like domain"/>
    <property type="match status" value="1"/>
</dbReference>
<dbReference type="PANTHER" id="PTHR22589:SF103">
    <property type="entry name" value="CARNITINE O-ACETYL-TRANSFERASE, ISOFORM A-RELATED"/>
    <property type="match status" value="1"/>
</dbReference>
<comment type="similarity">
    <text evidence="3">Belongs to the carnitine/choline acetyltransferase family.</text>
</comment>
<feature type="domain" description="Choline/carnitine acyltransferase" evidence="20">
    <location>
        <begin position="46"/>
        <end position="612"/>
    </location>
</feature>
<proteinExistence type="inferred from homology"/>
<comment type="function">
    <text evidence="15">Carnitine acetylase is specific for short chain fatty acids. Carnitine acetylase seems to affect the flux through the pyruvate dehydrogenase complex. It may be involved as well in the transport of acetyl-CoA into mitochondria.</text>
</comment>
<evidence type="ECO:0000313" key="22">
    <source>
        <dbReference type="Proteomes" id="UP000094065"/>
    </source>
</evidence>
<evidence type="ECO:0000256" key="2">
    <source>
        <dbReference type="ARBA" id="ARBA00004443"/>
    </source>
</evidence>
<accession>A0A1E3HBP3</accession>
<evidence type="ECO:0000256" key="10">
    <source>
        <dbReference type="ARBA" id="ARBA00023128"/>
    </source>
</evidence>
<evidence type="ECO:0000256" key="8">
    <source>
        <dbReference type="ARBA" id="ARBA00022946"/>
    </source>
</evidence>
<dbReference type="InterPro" id="IPR042231">
    <property type="entry name" value="Cho/carn_acyl_trans_2"/>
</dbReference>
<comment type="catalytic activity">
    <reaction evidence="14">
        <text>(R)-carnitine + acetyl-CoA = O-acetyl-(R)-carnitine + CoA</text>
        <dbReference type="Rhea" id="RHEA:21136"/>
        <dbReference type="ChEBI" id="CHEBI:16347"/>
        <dbReference type="ChEBI" id="CHEBI:57287"/>
        <dbReference type="ChEBI" id="CHEBI:57288"/>
        <dbReference type="ChEBI" id="CHEBI:57589"/>
        <dbReference type="EC" id="2.3.1.7"/>
    </reaction>
</comment>
<evidence type="ECO:0000256" key="12">
    <source>
        <dbReference type="ARBA" id="ARBA00023140"/>
    </source>
</evidence>
<dbReference type="GO" id="GO:0006631">
    <property type="term" value="P:fatty acid metabolic process"/>
    <property type="evidence" value="ECO:0007669"/>
    <property type="project" value="UniProtKB-KW"/>
</dbReference>
<dbReference type="InterPro" id="IPR000542">
    <property type="entry name" value="Carn_acyl_trans"/>
</dbReference>
<dbReference type="PANTHER" id="PTHR22589">
    <property type="entry name" value="CARNITINE O-ACYLTRANSFERASE"/>
    <property type="match status" value="1"/>
</dbReference>
<keyword evidence="4" id="KW-0813">Transport</keyword>
<dbReference type="AlphaFoldDB" id="A0A1E3HBP3"/>
<dbReference type="STRING" id="1295533.A0A1E3HBP3"/>